<evidence type="ECO:0000313" key="3">
    <source>
        <dbReference type="EMBL" id="MXO60414.1"/>
    </source>
</evidence>
<dbReference type="InterPro" id="IPR029058">
    <property type="entry name" value="AB_hydrolase_fold"/>
</dbReference>
<feature type="domain" description="BD-FAE-like" evidence="2">
    <location>
        <begin position="68"/>
        <end position="249"/>
    </location>
</feature>
<keyword evidence="1 3" id="KW-0378">Hydrolase</keyword>
<evidence type="ECO:0000259" key="2">
    <source>
        <dbReference type="Pfam" id="PF20434"/>
    </source>
</evidence>
<dbReference type="GO" id="GO:0016787">
    <property type="term" value="F:hydrolase activity"/>
    <property type="evidence" value="ECO:0007669"/>
    <property type="project" value="UniProtKB-KW"/>
</dbReference>
<dbReference type="Proteomes" id="UP000433652">
    <property type="component" value="Unassembled WGS sequence"/>
</dbReference>
<dbReference type="PANTHER" id="PTHR48081">
    <property type="entry name" value="AB HYDROLASE SUPERFAMILY PROTEIN C4A8.06C"/>
    <property type="match status" value="1"/>
</dbReference>
<name>A0A6I4SWB3_9SPHN</name>
<dbReference type="PANTHER" id="PTHR48081:SF9">
    <property type="entry name" value="CARBOXYLESTERASE"/>
    <property type="match status" value="1"/>
</dbReference>
<dbReference type="Pfam" id="PF20434">
    <property type="entry name" value="BD-FAE"/>
    <property type="match status" value="1"/>
</dbReference>
<proteinExistence type="predicted"/>
<dbReference type="Gene3D" id="3.40.50.1820">
    <property type="entry name" value="alpha/beta hydrolase"/>
    <property type="match status" value="1"/>
</dbReference>
<keyword evidence="4" id="KW-1185">Reference proteome</keyword>
<dbReference type="OrthoDB" id="9771666at2"/>
<gene>
    <name evidence="3" type="ORF">GRI89_12790</name>
</gene>
<protein>
    <submittedName>
        <fullName evidence="3">Alpha/beta hydrolase fold domain-containing protein</fullName>
    </submittedName>
</protein>
<evidence type="ECO:0000313" key="4">
    <source>
        <dbReference type="Proteomes" id="UP000433652"/>
    </source>
</evidence>
<dbReference type="InterPro" id="IPR049492">
    <property type="entry name" value="BD-FAE-like_dom"/>
</dbReference>
<sequence length="311" mass="33491">MSLRVAAFISLGLTAVVALGVVGTYFWAVRSQSVATLDWLDQQFPRTVATLPPVSAAYGSDPHQVVVVYRPAGMSNPPLVAFIHGGGWRNGSPDDYGFVARAFAQRGYATALVGYRLNGTGRFPAMLEDSAAAVRWLLDHADELGVSTDKLLLSGHSAGAYNAVMLSLDRQWLEREDVPEGTVKGVAGLAGPYDFYPWDSDYSRAAFGAWPNPRQTQPIDFARGDAPPMLLVTGDADETVKPRNSQAIAARQQELGARAEVLVLSGYSHAGTLTHIARPFDRDSREIDAIMAFFDSIAHNTASAAVQPAKR</sequence>
<comment type="caution">
    <text evidence="3">The sequence shown here is derived from an EMBL/GenBank/DDBJ whole genome shotgun (WGS) entry which is preliminary data.</text>
</comment>
<organism evidence="3 4">
    <name type="scientific">Croceibacterium salegens</name>
    <dbReference type="NCBI Taxonomy" id="1737568"/>
    <lineage>
        <taxon>Bacteria</taxon>
        <taxon>Pseudomonadati</taxon>
        <taxon>Pseudomonadota</taxon>
        <taxon>Alphaproteobacteria</taxon>
        <taxon>Sphingomonadales</taxon>
        <taxon>Erythrobacteraceae</taxon>
        <taxon>Croceibacterium</taxon>
    </lineage>
</organism>
<dbReference type="InterPro" id="IPR050300">
    <property type="entry name" value="GDXG_lipolytic_enzyme"/>
</dbReference>
<dbReference type="SUPFAM" id="SSF53474">
    <property type="entry name" value="alpha/beta-Hydrolases"/>
    <property type="match status" value="1"/>
</dbReference>
<accession>A0A6I4SWB3</accession>
<evidence type="ECO:0000256" key="1">
    <source>
        <dbReference type="ARBA" id="ARBA00022801"/>
    </source>
</evidence>
<dbReference type="RefSeq" id="WP_159796228.1">
    <property type="nucleotide sequence ID" value="NZ_WTYM01000052.1"/>
</dbReference>
<reference evidence="3 4" key="1">
    <citation type="submission" date="2019-12" db="EMBL/GenBank/DDBJ databases">
        <title>Genomic-based taxomic classification of the family Erythrobacteraceae.</title>
        <authorList>
            <person name="Xu L."/>
        </authorList>
    </citation>
    <scope>NUCLEOTIDE SEQUENCE [LARGE SCALE GENOMIC DNA]</scope>
    <source>
        <strain evidence="3 4">MCCC 1K01500</strain>
    </source>
</reference>
<dbReference type="EMBL" id="WTYM01000052">
    <property type="protein sequence ID" value="MXO60414.1"/>
    <property type="molecule type" value="Genomic_DNA"/>
</dbReference>
<dbReference type="AlphaFoldDB" id="A0A6I4SWB3"/>